<feature type="domain" description="HTH cro/C1-type" evidence="2">
    <location>
        <begin position="3"/>
        <end position="52"/>
    </location>
</feature>
<sequence>MLEENDITQKELANRTGIPKKTVNKIVNEKHPISQETASKLAKVFNEELEFWTDLQEIYELNKTSNQ</sequence>
<keyword evidence="1" id="KW-0238">DNA-binding</keyword>
<accession>A0A133VNV8</accession>
<dbReference type="Pfam" id="PF01381">
    <property type="entry name" value="HTH_3"/>
    <property type="match status" value="1"/>
</dbReference>
<name>A0A133VNV8_9EURY</name>
<dbReference type="InterPro" id="IPR013430">
    <property type="entry name" value="Toxin_antidote_HigA"/>
</dbReference>
<dbReference type="NCBIfam" id="TIGR02607">
    <property type="entry name" value="antidote_HigA"/>
    <property type="match status" value="1"/>
</dbReference>
<dbReference type="PANTHER" id="PTHR36924">
    <property type="entry name" value="ANTITOXIN HIGA-1"/>
    <property type="match status" value="1"/>
</dbReference>
<dbReference type="GO" id="GO:0003677">
    <property type="term" value="F:DNA binding"/>
    <property type="evidence" value="ECO:0007669"/>
    <property type="project" value="UniProtKB-KW"/>
</dbReference>
<reference evidence="3 4" key="1">
    <citation type="journal article" date="2016" name="Sci. Rep.">
        <title>Metabolic traits of an uncultured archaeal lineage -MSBL1- from brine pools of the Red Sea.</title>
        <authorList>
            <person name="Mwirichia R."/>
            <person name="Alam I."/>
            <person name="Rashid M."/>
            <person name="Vinu M."/>
            <person name="Ba-Alawi W."/>
            <person name="Anthony Kamau A."/>
            <person name="Kamanda Ngugi D."/>
            <person name="Goker M."/>
            <person name="Klenk H.P."/>
            <person name="Bajic V."/>
            <person name="Stingl U."/>
        </authorList>
    </citation>
    <scope>NUCLEOTIDE SEQUENCE [LARGE SCALE GENOMIC DNA]</scope>
    <source>
        <strain evidence="3">SCGC-AAA382N08</strain>
    </source>
</reference>
<dbReference type="AlphaFoldDB" id="A0A133VNV8"/>
<dbReference type="SMART" id="SM00530">
    <property type="entry name" value="HTH_XRE"/>
    <property type="match status" value="1"/>
</dbReference>
<dbReference type="Gene3D" id="1.10.260.40">
    <property type="entry name" value="lambda repressor-like DNA-binding domains"/>
    <property type="match status" value="1"/>
</dbReference>
<dbReference type="PANTHER" id="PTHR36924:SF1">
    <property type="entry name" value="ANTITOXIN HIGA-1"/>
    <property type="match status" value="1"/>
</dbReference>
<dbReference type="InterPro" id="IPR010982">
    <property type="entry name" value="Lambda_DNA-bd_dom_sf"/>
</dbReference>
<dbReference type="Proteomes" id="UP000070175">
    <property type="component" value="Unassembled WGS sequence"/>
</dbReference>
<proteinExistence type="predicted"/>
<keyword evidence="4" id="KW-1185">Reference proteome</keyword>
<dbReference type="InterPro" id="IPR001387">
    <property type="entry name" value="Cro/C1-type_HTH"/>
</dbReference>
<comment type="caution">
    <text evidence="3">The sequence shown here is derived from an EMBL/GenBank/DDBJ whole genome shotgun (WGS) entry which is preliminary data.</text>
</comment>
<evidence type="ECO:0000259" key="2">
    <source>
        <dbReference type="PROSITE" id="PS50943"/>
    </source>
</evidence>
<gene>
    <name evidence="3" type="ORF">AKJ56_01780</name>
</gene>
<dbReference type="SUPFAM" id="SSF47413">
    <property type="entry name" value="lambda repressor-like DNA-binding domains"/>
    <property type="match status" value="1"/>
</dbReference>
<dbReference type="EMBL" id="LHYJ01000026">
    <property type="protein sequence ID" value="KXB08136.1"/>
    <property type="molecule type" value="Genomic_DNA"/>
</dbReference>
<evidence type="ECO:0000313" key="3">
    <source>
        <dbReference type="EMBL" id="KXB08136.1"/>
    </source>
</evidence>
<evidence type="ECO:0000256" key="1">
    <source>
        <dbReference type="ARBA" id="ARBA00023125"/>
    </source>
</evidence>
<dbReference type="PROSITE" id="PS50943">
    <property type="entry name" value="HTH_CROC1"/>
    <property type="match status" value="1"/>
</dbReference>
<evidence type="ECO:0000313" key="4">
    <source>
        <dbReference type="Proteomes" id="UP000070175"/>
    </source>
</evidence>
<dbReference type="CDD" id="cd00093">
    <property type="entry name" value="HTH_XRE"/>
    <property type="match status" value="1"/>
</dbReference>
<protein>
    <recommendedName>
        <fullName evidence="2">HTH cro/C1-type domain-containing protein</fullName>
    </recommendedName>
</protein>
<organism evidence="3 4">
    <name type="scientific">candidate division MSBL1 archaeon SCGC-AAA382N08</name>
    <dbReference type="NCBI Taxonomy" id="1698285"/>
    <lineage>
        <taxon>Archaea</taxon>
        <taxon>Methanobacteriati</taxon>
        <taxon>Methanobacteriota</taxon>
        <taxon>candidate division MSBL1</taxon>
    </lineage>
</organism>